<proteinExistence type="predicted"/>
<sequence length="342" mass="35727">MGQILRNWRIGAAVIFSVVSIIGAYMLARGVRTPQVAEASAESALLQAIATKDTDGDGLPDWEEALYGTDPRVTDTLKLGMQDGEAVARGLIVPKAIADIPLVTPSPVSLDSDGLPPPPAEGTLTAAFAKNFFTLFMAAKEANGGGDLSEAQMSEVANQALNSLASTVTVAPDYKSAKDINVSGSGADALTSFAVQAEAVLLKNTINATTSELNYLKSAVMNNDTTAIPHLASIAKGYRDSAVGLSMLAVPQELAADHLLLINAMMRVSEVTNDFARVTEDPLATMLALQLYPQAVSNLGTAFIHIGQIYKTAGITLPTGTPGASFVNLIENLVAKQAAKKQ</sequence>
<keyword evidence="3" id="KW-0732">Signal</keyword>
<dbReference type="Pfam" id="PF18884">
    <property type="entry name" value="TSP3_bac"/>
    <property type="match status" value="1"/>
</dbReference>
<protein>
    <submittedName>
        <fullName evidence="6">Uncharacterized protein</fullName>
    </submittedName>
</protein>
<organism evidence="6 7">
    <name type="scientific">Candidatus Kaiserbacteria bacterium RIFCSPHIGHO2_02_FULL_54_22</name>
    <dbReference type="NCBI Taxonomy" id="1798495"/>
    <lineage>
        <taxon>Bacteria</taxon>
        <taxon>Candidatus Kaiseribacteriota</taxon>
    </lineage>
</organism>
<keyword evidence="4" id="KW-0106">Calcium</keyword>
<evidence type="ECO:0000313" key="7">
    <source>
        <dbReference type="Proteomes" id="UP000178532"/>
    </source>
</evidence>
<evidence type="ECO:0000256" key="2">
    <source>
        <dbReference type="ARBA" id="ARBA00022525"/>
    </source>
</evidence>
<gene>
    <name evidence="6" type="ORF">A3C19_00500</name>
</gene>
<accession>A0A1F6DL40</accession>
<feature type="transmembrane region" description="Helical" evidence="5">
    <location>
        <begin position="7"/>
        <end position="28"/>
    </location>
</feature>
<name>A0A1F6DL40_9BACT</name>
<reference evidence="6 7" key="1">
    <citation type="journal article" date="2016" name="Nat. Commun.">
        <title>Thousands of microbial genomes shed light on interconnected biogeochemical processes in an aquifer system.</title>
        <authorList>
            <person name="Anantharaman K."/>
            <person name="Brown C.T."/>
            <person name="Hug L.A."/>
            <person name="Sharon I."/>
            <person name="Castelle C.J."/>
            <person name="Probst A.J."/>
            <person name="Thomas B.C."/>
            <person name="Singh A."/>
            <person name="Wilkins M.J."/>
            <person name="Karaoz U."/>
            <person name="Brodie E.L."/>
            <person name="Williams K.H."/>
            <person name="Hubbard S.S."/>
            <person name="Banfield J.F."/>
        </authorList>
    </citation>
    <scope>NUCLEOTIDE SEQUENCE [LARGE SCALE GENOMIC DNA]</scope>
</reference>
<keyword evidence="2" id="KW-0964">Secreted</keyword>
<keyword evidence="5" id="KW-0472">Membrane</keyword>
<evidence type="ECO:0000256" key="3">
    <source>
        <dbReference type="ARBA" id="ARBA00022729"/>
    </source>
</evidence>
<keyword evidence="5" id="KW-0812">Transmembrane</keyword>
<dbReference type="Proteomes" id="UP000178532">
    <property type="component" value="Unassembled WGS sequence"/>
</dbReference>
<comment type="subcellular location">
    <subcellularLocation>
        <location evidence="1">Secreted</location>
    </subcellularLocation>
</comment>
<evidence type="ECO:0000256" key="5">
    <source>
        <dbReference type="SAM" id="Phobius"/>
    </source>
</evidence>
<dbReference type="AlphaFoldDB" id="A0A1F6DL40"/>
<evidence type="ECO:0000256" key="1">
    <source>
        <dbReference type="ARBA" id="ARBA00004613"/>
    </source>
</evidence>
<dbReference type="STRING" id="1798495.A3C19_00500"/>
<evidence type="ECO:0000313" key="6">
    <source>
        <dbReference type="EMBL" id="OGG61722.1"/>
    </source>
</evidence>
<comment type="caution">
    <text evidence="6">The sequence shown here is derived from an EMBL/GenBank/DDBJ whole genome shotgun (WGS) entry which is preliminary data.</text>
</comment>
<dbReference type="InterPro" id="IPR059100">
    <property type="entry name" value="TSP3_bac"/>
</dbReference>
<evidence type="ECO:0000256" key="4">
    <source>
        <dbReference type="ARBA" id="ARBA00022837"/>
    </source>
</evidence>
<keyword evidence="5" id="KW-1133">Transmembrane helix</keyword>
<dbReference type="EMBL" id="MFLI01000017">
    <property type="protein sequence ID" value="OGG61722.1"/>
    <property type="molecule type" value="Genomic_DNA"/>
</dbReference>